<dbReference type="EMBL" id="JBHTJN010000026">
    <property type="protein sequence ID" value="MFD0966858.1"/>
    <property type="molecule type" value="Genomic_DNA"/>
</dbReference>
<reference evidence="2" key="1">
    <citation type="journal article" date="2019" name="Int. J. Syst. Evol. Microbiol.">
        <title>The Global Catalogue of Microorganisms (GCM) 10K type strain sequencing project: providing services to taxonomists for standard genome sequencing and annotation.</title>
        <authorList>
            <consortium name="The Broad Institute Genomics Platform"/>
            <consortium name="The Broad Institute Genome Sequencing Center for Infectious Disease"/>
            <person name="Wu L."/>
            <person name="Ma J."/>
        </authorList>
    </citation>
    <scope>NUCLEOTIDE SEQUENCE [LARGE SCALE GENOMIC DNA]</scope>
    <source>
        <strain evidence="2">CCUG 61707</strain>
    </source>
</reference>
<evidence type="ECO:0000313" key="2">
    <source>
        <dbReference type="Proteomes" id="UP001596996"/>
    </source>
</evidence>
<evidence type="ECO:0000313" key="1">
    <source>
        <dbReference type="EMBL" id="MFD0966858.1"/>
    </source>
</evidence>
<proteinExistence type="predicted"/>
<dbReference type="Proteomes" id="UP001596996">
    <property type="component" value="Unassembled WGS sequence"/>
</dbReference>
<comment type="caution">
    <text evidence="1">The sequence shown here is derived from an EMBL/GenBank/DDBJ whole genome shotgun (WGS) entry which is preliminary data.</text>
</comment>
<organism evidence="1 2">
    <name type="scientific">Seminibacterium arietis</name>
    <dbReference type="NCBI Taxonomy" id="1173502"/>
    <lineage>
        <taxon>Bacteria</taxon>
        <taxon>Pseudomonadati</taxon>
        <taxon>Pseudomonadota</taxon>
        <taxon>Gammaproteobacteria</taxon>
        <taxon>Pasteurellales</taxon>
        <taxon>Pasteurellaceae</taxon>
        <taxon>Seminibacterium</taxon>
    </lineage>
</organism>
<accession>A0ABW3IAK4</accession>
<name>A0ABW3IAK4_9PAST</name>
<dbReference type="RefSeq" id="WP_380821748.1">
    <property type="nucleotide sequence ID" value="NZ_JBHTJN010000026.1"/>
</dbReference>
<sequence length="304" mass="34149">MPVINTAINLEKFVIDIMNIENEQLARIYAHGIMNKKDDDRLQGAIQYGGKDYLENDVLVVRKPYTSLQSELIYTVFERLRAGLDMPSIFGASNASREQAKVWGLLEEYNRNNPNAQVDLKHLSHSLGVSSTKNAMNWANYKGMKFDNTTLTANTVDTSYPMTNKTIGGRLSFGLYDQGYTEKASSLFRDGKVEYAVAPGDIVGTGLGLPYLPGSWSIGIGNTNTTGNNFSRIPGRILTGDHNTAYYKDDTVIKFLSTDKQGRVLKEKVDSIKNYQKDIWKHTEPKTNTIHFSNEKLLKDKEDE</sequence>
<gene>
    <name evidence="1" type="ORF">ACFQ02_08430</name>
</gene>
<protein>
    <submittedName>
        <fullName evidence="1">Uncharacterized protein</fullName>
    </submittedName>
</protein>
<keyword evidence="2" id="KW-1185">Reference proteome</keyword>